<name>A0A4R1QF90_9BACL</name>
<dbReference type="RefSeq" id="WP_132949186.1">
    <property type="nucleotide sequence ID" value="NZ_SLUL01000014.1"/>
</dbReference>
<accession>A0A4R1QF90</accession>
<dbReference type="InterPro" id="IPR001633">
    <property type="entry name" value="EAL_dom"/>
</dbReference>
<dbReference type="EMBL" id="SLUL01000014">
    <property type="protein sequence ID" value="TCL46778.1"/>
    <property type="molecule type" value="Genomic_DNA"/>
</dbReference>
<dbReference type="SMART" id="SM00052">
    <property type="entry name" value="EAL"/>
    <property type="match status" value="1"/>
</dbReference>
<dbReference type="InterPro" id="IPR050706">
    <property type="entry name" value="Cyclic-di-GMP_PDE-like"/>
</dbReference>
<comment type="caution">
    <text evidence="2">The sequence shown here is derived from an EMBL/GenBank/DDBJ whole genome shotgun (WGS) entry which is preliminary data.</text>
</comment>
<dbReference type="CDD" id="cd01948">
    <property type="entry name" value="EAL"/>
    <property type="match status" value="1"/>
</dbReference>
<dbReference type="SUPFAM" id="SSF141868">
    <property type="entry name" value="EAL domain-like"/>
    <property type="match status" value="1"/>
</dbReference>
<dbReference type="GO" id="GO:0071111">
    <property type="term" value="F:cyclic-guanylate-specific phosphodiesterase activity"/>
    <property type="evidence" value="ECO:0007669"/>
    <property type="project" value="InterPro"/>
</dbReference>
<dbReference type="Proteomes" id="UP000295658">
    <property type="component" value="Unassembled WGS sequence"/>
</dbReference>
<evidence type="ECO:0000259" key="1">
    <source>
        <dbReference type="PROSITE" id="PS50883"/>
    </source>
</evidence>
<sequence length="245" mass="28238">MTLDEIQEIITKNLFTNVFQPIYHLPSKQIVGYESLLRCSLVKSPDLLFNYAQQQGCIHELDMASISNSFKSFYEYYKTVNSSELFLSVNVYPSTIAVPFFPQFLEKLVKKFSLSNQQIVLEINESETLKDLKQFIKNIIILKEKGFIIALDDFGRGKHSLYTLLEVEPHIIKLDQYLAKDLSKNLKKQKILSYFLDYFNDGENIIILEGIETEEDMICAKNLGIGYAQGYYLAKPHMLSISVCI</sequence>
<gene>
    <name evidence="2" type="ORF">EDD69_11436</name>
</gene>
<dbReference type="AlphaFoldDB" id="A0A4R1QF90"/>
<reference evidence="2 3" key="1">
    <citation type="submission" date="2019-03" db="EMBL/GenBank/DDBJ databases">
        <title>Genomic Encyclopedia of Type Strains, Phase IV (KMG-IV): sequencing the most valuable type-strain genomes for metagenomic binning, comparative biology and taxonomic classification.</title>
        <authorList>
            <person name="Goeker M."/>
        </authorList>
    </citation>
    <scope>NUCLEOTIDE SEQUENCE [LARGE SCALE GENOMIC DNA]</scope>
    <source>
        <strain evidence="2 3">DSM 24979</strain>
    </source>
</reference>
<dbReference type="Gene3D" id="3.20.20.450">
    <property type="entry name" value="EAL domain"/>
    <property type="match status" value="1"/>
</dbReference>
<protein>
    <submittedName>
        <fullName evidence="2">EAL domain-containing protein (Putative c-di-GMP-specific phosphodiesterase class I)</fullName>
    </submittedName>
</protein>
<feature type="domain" description="EAL" evidence="1">
    <location>
        <begin position="1"/>
        <end position="245"/>
    </location>
</feature>
<dbReference type="Pfam" id="PF00563">
    <property type="entry name" value="EAL"/>
    <property type="match status" value="1"/>
</dbReference>
<proteinExistence type="predicted"/>
<evidence type="ECO:0000313" key="2">
    <source>
        <dbReference type="EMBL" id="TCL46778.1"/>
    </source>
</evidence>
<organism evidence="2 3">
    <name type="scientific">Thermolongibacillus altinsuensis</name>
    <dbReference type="NCBI Taxonomy" id="575256"/>
    <lineage>
        <taxon>Bacteria</taxon>
        <taxon>Bacillati</taxon>
        <taxon>Bacillota</taxon>
        <taxon>Bacilli</taxon>
        <taxon>Bacillales</taxon>
        <taxon>Anoxybacillaceae</taxon>
        <taxon>Thermolongibacillus</taxon>
    </lineage>
</organism>
<dbReference type="PANTHER" id="PTHR33121">
    <property type="entry name" value="CYCLIC DI-GMP PHOSPHODIESTERASE PDEF"/>
    <property type="match status" value="1"/>
</dbReference>
<keyword evidence="3" id="KW-1185">Reference proteome</keyword>
<evidence type="ECO:0000313" key="3">
    <source>
        <dbReference type="Proteomes" id="UP000295658"/>
    </source>
</evidence>
<dbReference type="PROSITE" id="PS50883">
    <property type="entry name" value="EAL"/>
    <property type="match status" value="1"/>
</dbReference>
<dbReference type="InterPro" id="IPR035919">
    <property type="entry name" value="EAL_sf"/>
</dbReference>
<dbReference type="OrthoDB" id="581425at2"/>
<dbReference type="PANTHER" id="PTHR33121:SF76">
    <property type="entry name" value="SIGNALING PROTEIN"/>
    <property type="match status" value="1"/>
</dbReference>